<gene>
    <name evidence="1" type="ORF">MENT_LOCUS38291</name>
</gene>
<comment type="caution">
    <text evidence="1">The sequence shown here is derived from an EMBL/GenBank/DDBJ whole genome shotgun (WGS) entry which is preliminary data.</text>
</comment>
<evidence type="ECO:0000313" key="2">
    <source>
        <dbReference type="Proteomes" id="UP000580250"/>
    </source>
</evidence>
<dbReference type="OrthoDB" id="5906431at2759"/>
<sequence length="75" mass="8953">MIYKFMFSPHMIMVNIDMKKFGHGSLDRIAKACLQNKPENRPSIQAIISFLEEKCHYFSYEDKEKYTKDQKLCED</sequence>
<evidence type="ECO:0000313" key="1">
    <source>
        <dbReference type="EMBL" id="CAD2185838.1"/>
    </source>
</evidence>
<organism evidence="1 2">
    <name type="scientific">Meloidogyne enterolobii</name>
    <name type="common">Root-knot nematode worm</name>
    <name type="synonym">Meloidogyne mayaguensis</name>
    <dbReference type="NCBI Taxonomy" id="390850"/>
    <lineage>
        <taxon>Eukaryota</taxon>
        <taxon>Metazoa</taxon>
        <taxon>Ecdysozoa</taxon>
        <taxon>Nematoda</taxon>
        <taxon>Chromadorea</taxon>
        <taxon>Rhabditida</taxon>
        <taxon>Tylenchina</taxon>
        <taxon>Tylenchomorpha</taxon>
        <taxon>Tylenchoidea</taxon>
        <taxon>Meloidogynidae</taxon>
        <taxon>Meloidogyninae</taxon>
        <taxon>Meloidogyne</taxon>
    </lineage>
</organism>
<dbReference type="EMBL" id="CAJEWN010000562">
    <property type="protein sequence ID" value="CAD2185838.1"/>
    <property type="molecule type" value="Genomic_DNA"/>
</dbReference>
<protein>
    <submittedName>
        <fullName evidence="1">Uncharacterized protein</fullName>
    </submittedName>
</protein>
<proteinExistence type="predicted"/>
<accession>A0A6V7WFR0</accession>
<dbReference type="AlphaFoldDB" id="A0A6V7WFR0"/>
<name>A0A6V7WFR0_MELEN</name>
<dbReference type="Proteomes" id="UP000580250">
    <property type="component" value="Unassembled WGS sequence"/>
</dbReference>
<reference evidence="1 2" key="1">
    <citation type="submission" date="2020-08" db="EMBL/GenBank/DDBJ databases">
        <authorList>
            <person name="Koutsovoulos G."/>
            <person name="Danchin GJ E."/>
        </authorList>
    </citation>
    <scope>NUCLEOTIDE SEQUENCE [LARGE SCALE GENOMIC DNA]</scope>
</reference>